<reference evidence="3 4" key="1">
    <citation type="journal article" date="2023" name="Plants (Basel)">
        <title>Bridging the Gap: Combining Genomics and Transcriptomics Approaches to Understand Stylosanthes scabra, an Orphan Legume from the Brazilian Caatinga.</title>
        <authorList>
            <person name="Ferreira-Neto J.R.C."/>
            <person name="da Silva M.D."/>
            <person name="Binneck E."/>
            <person name="de Melo N.F."/>
            <person name="da Silva R.H."/>
            <person name="de Melo A.L.T.M."/>
            <person name="Pandolfi V."/>
            <person name="Bustamante F.O."/>
            <person name="Brasileiro-Vidal A.C."/>
            <person name="Benko-Iseppon A.M."/>
        </authorList>
    </citation>
    <scope>NUCLEOTIDE SEQUENCE [LARGE SCALE GENOMIC DNA]</scope>
    <source>
        <tissue evidence="3">Leaves</tissue>
    </source>
</reference>
<evidence type="ECO:0000256" key="2">
    <source>
        <dbReference type="SAM" id="MobiDB-lite"/>
    </source>
</evidence>
<dbReference type="PANTHER" id="PTHR34380:SF6">
    <property type="entry name" value="TERNARY COMPLEX FACTOR MIP1 LEUCINE-ZIPPER DOMAIN-CONTAINING PROTEIN"/>
    <property type="match status" value="1"/>
</dbReference>
<accession>A0ABU6YFR1</accession>
<feature type="coiled-coil region" evidence="1">
    <location>
        <begin position="75"/>
        <end position="188"/>
    </location>
</feature>
<gene>
    <name evidence="3" type="ORF">PIB30_036148</name>
</gene>
<organism evidence="3 4">
    <name type="scientific">Stylosanthes scabra</name>
    <dbReference type="NCBI Taxonomy" id="79078"/>
    <lineage>
        <taxon>Eukaryota</taxon>
        <taxon>Viridiplantae</taxon>
        <taxon>Streptophyta</taxon>
        <taxon>Embryophyta</taxon>
        <taxon>Tracheophyta</taxon>
        <taxon>Spermatophyta</taxon>
        <taxon>Magnoliopsida</taxon>
        <taxon>eudicotyledons</taxon>
        <taxon>Gunneridae</taxon>
        <taxon>Pentapetalae</taxon>
        <taxon>rosids</taxon>
        <taxon>fabids</taxon>
        <taxon>Fabales</taxon>
        <taxon>Fabaceae</taxon>
        <taxon>Papilionoideae</taxon>
        <taxon>50 kb inversion clade</taxon>
        <taxon>dalbergioids sensu lato</taxon>
        <taxon>Dalbergieae</taxon>
        <taxon>Pterocarpus clade</taxon>
        <taxon>Stylosanthes</taxon>
    </lineage>
</organism>
<evidence type="ECO:0000313" key="3">
    <source>
        <dbReference type="EMBL" id="MED6207473.1"/>
    </source>
</evidence>
<comment type="caution">
    <text evidence="3">The sequence shown here is derived from an EMBL/GenBank/DDBJ whole genome shotgun (WGS) entry which is preliminary data.</text>
</comment>
<feature type="region of interest" description="Disordered" evidence="2">
    <location>
        <begin position="273"/>
        <end position="294"/>
    </location>
</feature>
<keyword evidence="4" id="KW-1185">Reference proteome</keyword>
<dbReference type="EMBL" id="JASCZI010241831">
    <property type="protein sequence ID" value="MED6207473.1"/>
    <property type="molecule type" value="Genomic_DNA"/>
</dbReference>
<keyword evidence="1" id="KW-0175">Coiled coil</keyword>
<protein>
    <submittedName>
        <fullName evidence="3">Uncharacterized protein</fullName>
    </submittedName>
</protein>
<dbReference type="PANTHER" id="PTHR34380">
    <property type="entry name" value="BNAA03G12380D PROTEIN"/>
    <property type="match status" value="1"/>
</dbReference>
<proteinExistence type="predicted"/>
<name>A0ABU6YFR1_9FABA</name>
<sequence>MSFQPKTEPGSPVFSSTNDKSLATKSIPELIQVLRVSWRTEEYDKVEEVLVAKEKNFKEKIDKLEVKFQFENLARINAEDQLKKKKEQCEKGEKAQVRYEMLLKEVKESGLDKKTIENLRNKNKELECENLRLLELKKKCEVEGNAVDGLRKKVAELEAEKKKNLETINELNVEIRRLVDQNLKAELKFVELIDRVVKLEESTELLMSNAEESDTNEAYPGFPSSKVKEEVKEFNDEMNVDDPVVPLQRSKDFHQSHGASDVGGYKLENVIDISDSDSDDDNIPISRVTQAKNY</sequence>
<evidence type="ECO:0000313" key="4">
    <source>
        <dbReference type="Proteomes" id="UP001341840"/>
    </source>
</evidence>
<dbReference type="Proteomes" id="UP001341840">
    <property type="component" value="Unassembled WGS sequence"/>
</dbReference>
<evidence type="ECO:0000256" key="1">
    <source>
        <dbReference type="SAM" id="Coils"/>
    </source>
</evidence>